<organism evidence="2 3">
    <name type="scientific">Daphnia pulex</name>
    <name type="common">Water flea</name>
    <dbReference type="NCBI Taxonomy" id="6669"/>
    <lineage>
        <taxon>Eukaryota</taxon>
        <taxon>Metazoa</taxon>
        <taxon>Ecdysozoa</taxon>
        <taxon>Arthropoda</taxon>
        <taxon>Crustacea</taxon>
        <taxon>Branchiopoda</taxon>
        <taxon>Diplostraca</taxon>
        <taxon>Cladocera</taxon>
        <taxon>Anomopoda</taxon>
        <taxon>Daphniidae</taxon>
        <taxon>Daphnia</taxon>
    </lineage>
</organism>
<accession>E9I2M4</accession>
<dbReference type="AlphaFoldDB" id="E9I2M4"/>
<evidence type="ECO:0000313" key="3">
    <source>
        <dbReference type="Proteomes" id="UP000000305"/>
    </source>
</evidence>
<keyword evidence="3" id="KW-1185">Reference proteome</keyword>
<gene>
    <name evidence="2" type="ORF">DAPPUDRAFT_271960</name>
</gene>
<sequence>MDSSGRKLCPRKFHQHHAHHKAAPLGAEEAGTRVLRDSVCKGLLQVVRYGGGAGNKT</sequence>
<evidence type="ECO:0000313" key="2">
    <source>
        <dbReference type="EMBL" id="EFX61755.1"/>
    </source>
</evidence>
<feature type="compositionally biased region" description="Basic residues" evidence="1">
    <location>
        <begin position="8"/>
        <end position="22"/>
    </location>
</feature>
<evidence type="ECO:0000256" key="1">
    <source>
        <dbReference type="SAM" id="MobiDB-lite"/>
    </source>
</evidence>
<dbReference type="KEGG" id="dpx:DAPPUDRAFT_271960"/>
<dbReference type="EMBL" id="GL734162">
    <property type="protein sequence ID" value="EFX61755.1"/>
    <property type="molecule type" value="Genomic_DNA"/>
</dbReference>
<proteinExistence type="predicted"/>
<dbReference type="InParanoid" id="E9I2M4"/>
<reference evidence="2 3" key="1">
    <citation type="journal article" date="2011" name="Science">
        <title>The ecoresponsive genome of Daphnia pulex.</title>
        <authorList>
            <person name="Colbourne J.K."/>
            <person name="Pfrender M.E."/>
            <person name="Gilbert D."/>
            <person name="Thomas W.K."/>
            <person name="Tucker A."/>
            <person name="Oakley T.H."/>
            <person name="Tokishita S."/>
            <person name="Aerts A."/>
            <person name="Arnold G.J."/>
            <person name="Basu M.K."/>
            <person name="Bauer D.J."/>
            <person name="Caceres C.E."/>
            <person name="Carmel L."/>
            <person name="Casola C."/>
            <person name="Choi J.H."/>
            <person name="Detter J.C."/>
            <person name="Dong Q."/>
            <person name="Dusheyko S."/>
            <person name="Eads B.D."/>
            <person name="Frohlich T."/>
            <person name="Geiler-Samerotte K.A."/>
            <person name="Gerlach D."/>
            <person name="Hatcher P."/>
            <person name="Jogdeo S."/>
            <person name="Krijgsveld J."/>
            <person name="Kriventseva E.V."/>
            <person name="Kultz D."/>
            <person name="Laforsch C."/>
            <person name="Lindquist E."/>
            <person name="Lopez J."/>
            <person name="Manak J.R."/>
            <person name="Muller J."/>
            <person name="Pangilinan J."/>
            <person name="Patwardhan R.P."/>
            <person name="Pitluck S."/>
            <person name="Pritham E.J."/>
            <person name="Rechtsteiner A."/>
            <person name="Rho M."/>
            <person name="Rogozin I.B."/>
            <person name="Sakarya O."/>
            <person name="Salamov A."/>
            <person name="Schaack S."/>
            <person name="Shapiro H."/>
            <person name="Shiga Y."/>
            <person name="Skalitzky C."/>
            <person name="Smith Z."/>
            <person name="Souvorov A."/>
            <person name="Sung W."/>
            <person name="Tang Z."/>
            <person name="Tsuchiya D."/>
            <person name="Tu H."/>
            <person name="Vos H."/>
            <person name="Wang M."/>
            <person name="Wolf Y.I."/>
            <person name="Yamagata H."/>
            <person name="Yamada T."/>
            <person name="Ye Y."/>
            <person name="Shaw J.R."/>
            <person name="Andrews J."/>
            <person name="Crease T.J."/>
            <person name="Tang H."/>
            <person name="Lucas S.M."/>
            <person name="Robertson H.M."/>
            <person name="Bork P."/>
            <person name="Koonin E.V."/>
            <person name="Zdobnov E.M."/>
            <person name="Grigoriev I.V."/>
            <person name="Lynch M."/>
            <person name="Boore J.L."/>
        </authorList>
    </citation>
    <scope>NUCLEOTIDE SEQUENCE [LARGE SCALE GENOMIC DNA]</scope>
</reference>
<protein>
    <submittedName>
        <fullName evidence="2">Uncharacterized protein</fullName>
    </submittedName>
</protein>
<feature type="region of interest" description="Disordered" evidence="1">
    <location>
        <begin position="1"/>
        <end position="28"/>
    </location>
</feature>
<name>E9I2M4_DAPPU</name>
<dbReference type="HOGENOM" id="CLU_2998531_0_0_1"/>
<dbReference type="Proteomes" id="UP000000305">
    <property type="component" value="Unassembled WGS sequence"/>
</dbReference>